<dbReference type="GO" id="GO:0012506">
    <property type="term" value="C:vesicle membrane"/>
    <property type="evidence" value="ECO:0007669"/>
    <property type="project" value="TreeGrafter"/>
</dbReference>
<feature type="chain" id="PRO_5040124455" description="Annexin" evidence="4">
    <location>
        <begin position="20"/>
        <end position="342"/>
    </location>
</feature>
<dbReference type="InterPro" id="IPR037104">
    <property type="entry name" value="Annexin_sf"/>
</dbReference>
<keyword evidence="3" id="KW-0041">Annexin</keyword>
<keyword evidence="4" id="KW-0732">Signal</keyword>
<dbReference type="PANTHER" id="PTHR10502:SF102">
    <property type="entry name" value="ANNEXIN B11"/>
    <property type="match status" value="1"/>
</dbReference>
<dbReference type="EMBL" id="CANHGI010000001">
    <property type="protein sequence ID" value="CAI5440312.1"/>
    <property type="molecule type" value="Genomic_DNA"/>
</dbReference>
<reference evidence="5" key="1">
    <citation type="submission" date="2022-11" db="EMBL/GenBank/DDBJ databases">
        <authorList>
            <person name="Kikuchi T."/>
        </authorList>
    </citation>
    <scope>NUCLEOTIDE SEQUENCE</scope>
    <source>
        <strain evidence="5">PS1010</strain>
    </source>
</reference>
<dbReference type="GO" id="GO:0005737">
    <property type="term" value="C:cytoplasm"/>
    <property type="evidence" value="ECO:0007669"/>
    <property type="project" value="TreeGrafter"/>
</dbReference>
<evidence type="ECO:0000256" key="1">
    <source>
        <dbReference type="ARBA" id="ARBA00007831"/>
    </source>
</evidence>
<dbReference type="Gene3D" id="1.10.220.10">
    <property type="entry name" value="Annexin"/>
    <property type="match status" value="3"/>
</dbReference>
<feature type="signal peptide" evidence="4">
    <location>
        <begin position="1"/>
        <end position="19"/>
    </location>
</feature>
<evidence type="ECO:0000256" key="4">
    <source>
        <dbReference type="SAM" id="SignalP"/>
    </source>
</evidence>
<evidence type="ECO:0000256" key="2">
    <source>
        <dbReference type="ARBA" id="ARBA00022737"/>
    </source>
</evidence>
<gene>
    <name evidence="5" type="ORF">CAMP_LOCUS2949</name>
</gene>
<protein>
    <recommendedName>
        <fullName evidence="7">Annexin</fullName>
    </recommendedName>
</protein>
<dbReference type="PRINTS" id="PR00196">
    <property type="entry name" value="ANNEXIN"/>
</dbReference>
<dbReference type="Proteomes" id="UP001152747">
    <property type="component" value="Unassembled WGS sequence"/>
</dbReference>
<keyword evidence="6" id="KW-1185">Reference proteome</keyword>
<dbReference type="InterPro" id="IPR001464">
    <property type="entry name" value="Annexin"/>
</dbReference>
<evidence type="ECO:0000313" key="6">
    <source>
        <dbReference type="Proteomes" id="UP001152747"/>
    </source>
</evidence>
<dbReference type="AlphaFoldDB" id="A0A9P1I671"/>
<dbReference type="OrthoDB" id="37886at2759"/>
<dbReference type="PANTHER" id="PTHR10502">
    <property type="entry name" value="ANNEXIN"/>
    <property type="match status" value="1"/>
</dbReference>
<dbReference type="InterPro" id="IPR018502">
    <property type="entry name" value="Annexin_repeat"/>
</dbReference>
<evidence type="ECO:0000256" key="3">
    <source>
        <dbReference type="ARBA" id="ARBA00023216"/>
    </source>
</evidence>
<dbReference type="Pfam" id="PF00191">
    <property type="entry name" value="Annexin"/>
    <property type="match status" value="1"/>
</dbReference>
<dbReference type="GO" id="GO:0005544">
    <property type="term" value="F:calcium-dependent phospholipid binding"/>
    <property type="evidence" value="ECO:0007669"/>
    <property type="project" value="InterPro"/>
</dbReference>
<comment type="similarity">
    <text evidence="1">Belongs to the annexin family.</text>
</comment>
<proteinExistence type="inferred from homology"/>
<evidence type="ECO:0008006" key="7">
    <source>
        <dbReference type="Google" id="ProtNLM"/>
    </source>
</evidence>
<sequence length="342" mass="39441">MLRFVLIFLSVNYLPSILGSPESDAKDLNEALNGIPNGYNESVLITVLYEKTYEQRYKMIEVFRKTYGEEAYNQLWNKISYPPTELRRGIMDNSSAYYDAKMLFLAMGFLYYDEHVLFEIMVTRTSQEMREIKKAYDIINKDGMDLCGDIETVTSGDLEDILLALCEADRDESDRVDEKLALRDCCLIYEYGPTYIFGTDEEGINSILFKRNYKQLQLMFEIFSEYRMHARLATLETRTIETVISSEYSYEEEDILQMYIKAVKNRAGYFADLIREGLTDGAKGERRVIRTIFSRAGNDLPEIVKEFGGKDKLVESITNSTDLLGFTKQALIAILNANCEKC</sequence>
<dbReference type="GO" id="GO:0005886">
    <property type="term" value="C:plasma membrane"/>
    <property type="evidence" value="ECO:0007669"/>
    <property type="project" value="TreeGrafter"/>
</dbReference>
<organism evidence="5 6">
    <name type="scientific">Caenorhabditis angaria</name>
    <dbReference type="NCBI Taxonomy" id="860376"/>
    <lineage>
        <taxon>Eukaryota</taxon>
        <taxon>Metazoa</taxon>
        <taxon>Ecdysozoa</taxon>
        <taxon>Nematoda</taxon>
        <taxon>Chromadorea</taxon>
        <taxon>Rhabditida</taxon>
        <taxon>Rhabditina</taxon>
        <taxon>Rhabditomorpha</taxon>
        <taxon>Rhabditoidea</taxon>
        <taxon>Rhabditidae</taxon>
        <taxon>Peloderinae</taxon>
        <taxon>Caenorhabditis</taxon>
    </lineage>
</organism>
<dbReference type="GO" id="GO:0005634">
    <property type="term" value="C:nucleus"/>
    <property type="evidence" value="ECO:0007669"/>
    <property type="project" value="TreeGrafter"/>
</dbReference>
<dbReference type="SMART" id="SM00335">
    <property type="entry name" value="ANX"/>
    <property type="match status" value="1"/>
</dbReference>
<dbReference type="SUPFAM" id="SSF47874">
    <property type="entry name" value="Annexin"/>
    <property type="match status" value="1"/>
</dbReference>
<dbReference type="PROSITE" id="PS51897">
    <property type="entry name" value="ANNEXIN_2"/>
    <property type="match status" value="1"/>
</dbReference>
<keyword evidence="2" id="KW-0677">Repeat</keyword>
<dbReference type="GO" id="GO:0005509">
    <property type="term" value="F:calcium ion binding"/>
    <property type="evidence" value="ECO:0007669"/>
    <property type="project" value="InterPro"/>
</dbReference>
<dbReference type="GO" id="GO:0001786">
    <property type="term" value="F:phosphatidylserine binding"/>
    <property type="evidence" value="ECO:0007669"/>
    <property type="project" value="TreeGrafter"/>
</dbReference>
<evidence type="ECO:0000313" key="5">
    <source>
        <dbReference type="EMBL" id="CAI5440312.1"/>
    </source>
</evidence>
<accession>A0A9P1I671</accession>
<name>A0A9P1I671_9PELO</name>
<comment type="caution">
    <text evidence="5">The sequence shown here is derived from an EMBL/GenBank/DDBJ whole genome shotgun (WGS) entry which is preliminary data.</text>
</comment>